<organism evidence="1">
    <name type="scientific">Siphoviridae sp. ct4be24</name>
    <dbReference type="NCBI Taxonomy" id="2826289"/>
    <lineage>
        <taxon>Viruses</taxon>
        <taxon>Duplodnaviria</taxon>
        <taxon>Heunggongvirae</taxon>
        <taxon>Uroviricota</taxon>
        <taxon>Caudoviricetes</taxon>
    </lineage>
</organism>
<evidence type="ECO:0000313" key="1">
    <source>
        <dbReference type="EMBL" id="DAE21643.1"/>
    </source>
</evidence>
<dbReference type="EMBL" id="BK015714">
    <property type="protein sequence ID" value="DAE21643.1"/>
    <property type="molecule type" value="Genomic_DNA"/>
</dbReference>
<reference evidence="1" key="1">
    <citation type="journal article" date="2021" name="Proc. Natl. Acad. Sci. U.S.A.">
        <title>A Catalog of Tens of Thousands of Viruses from Human Metagenomes Reveals Hidden Associations with Chronic Diseases.</title>
        <authorList>
            <person name="Tisza M.J."/>
            <person name="Buck C.B."/>
        </authorList>
    </citation>
    <scope>NUCLEOTIDE SEQUENCE</scope>
    <source>
        <strain evidence="1">Ct4be24</strain>
    </source>
</reference>
<sequence>MENNNKFTQGDVDAINSFLSLACYNGYEEDITDIMNELHKMFESTDKFDSAKRPDWKVKCGRDKVDEFGGIFWSWLVLRYGDYGTSPRYGWIYKEDAKKLYNIIQALYDTDGEYVVE</sequence>
<name>A0A8S5QS58_9CAUD</name>
<proteinExistence type="predicted"/>
<accession>A0A8S5QS58</accession>
<protein>
    <submittedName>
        <fullName evidence="1">Uncharacterized protein</fullName>
    </submittedName>
</protein>